<evidence type="ECO:0000313" key="2">
    <source>
        <dbReference type="Proteomes" id="UP000235672"/>
    </source>
</evidence>
<name>A0A2J6PG18_9HELO</name>
<dbReference type="AlphaFoldDB" id="A0A2J6PG18"/>
<reference evidence="1 2" key="1">
    <citation type="submission" date="2016-05" db="EMBL/GenBank/DDBJ databases">
        <title>A degradative enzymes factory behind the ericoid mycorrhizal symbiosis.</title>
        <authorList>
            <consortium name="DOE Joint Genome Institute"/>
            <person name="Martino E."/>
            <person name="Morin E."/>
            <person name="Grelet G."/>
            <person name="Kuo A."/>
            <person name="Kohler A."/>
            <person name="Daghino S."/>
            <person name="Barry K."/>
            <person name="Choi C."/>
            <person name="Cichocki N."/>
            <person name="Clum A."/>
            <person name="Copeland A."/>
            <person name="Hainaut M."/>
            <person name="Haridas S."/>
            <person name="Labutti K."/>
            <person name="Lindquist E."/>
            <person name="Lipzen A."/>
            <person name="Khouja H.-R."/>
            <person name="Murat C."/>
            <person name="Ohm R."/>
            <person name="Olson A."/>
            <person name="Spatafora J."/>
            <person name="Veneault-Fourrey C."/>
            <person name="Henrissat B."/>
            <person name="Grigoriev I."/>
            <person name="Martin F."/>
            <person name="Perotto S."/>
        </authorList>
    </citation>
    <scope>NUCLEOTIDE SEQUENCE [LARGE SCALE GENOMIC DNA]</scope>
    <source>
        <strain evidence="1 2">UAMH 7357</strain>
    </source>
</reference>
<protein>
    <submittedName>
        <fullName evidence="1">Uncharacterized protein</fullName>
    </submittedName>
</protein>
<accession>A0A2J6PG18</accession>
<proteinExistence type="predicted"/>
<evidence type="ECO:0000313" key="1">
    <source>
        <dbReference type="EMBL" id="PMD12995.1"/>
    </source>
</evidence>
<dbReference type="Proteomes" id="UP000235672">
    <property type="component" value="Unassembled WGS sequence"/>
</dbReference>
<dbReference type="EMBL" id="KZ613537">
    <property type="protein sequence ID" value="PMD12995.1"/>
    <property type="molecule type" value="Genomic_DNA"/>
</dbReference>
<keyword evidence="2" id="KW-1185">Reference proteome</keyword>
<dbReference type="OrthoDB" id="66095at2759"/>
<organism evidence="1 2">
    <name type="scientific">Hyaloscypha hepaticicola</name>
    <dbReference type="NCBI Taxonomy" id="2082293"/>
    <lineage>
        <taxon>Eukaryota</taxon>
        <taxon>Fungi</taxon>
        <taxon>Dikarya</taxon>
        <taxon>Ascomycota</taxon>
        <taxon>Pezizomycotina</taxon>
        <taxon>Leotiomycetes</taxon>
        <taxon>Helotiales</taxon>
        <taxon>Hyaloscyphaceae</taxon>
        <taxon>Hyaloscypha</taxon>
    </lineage>
</organism>
<gene>
    <name evidence="1" type="ORF">NA56DRAFT_674984</name>
</gene>
<sequence length="356" mass="40262">MVGTSDRYTPSVQDILEVKQSLIERGALPLEIVDTIIDFAEYWIKSTTCRTRGQITVRAGGEFENMLLLRSYPLGYMPTKDNPTTLSPMTEADKYPAMPCEPWPEPGDFPNNVTQEVIDSWTRDAKPRGEFPCRKIVFTIKSHDQGWGGPRGCRGTYKGSYTWFDVGLETLSATRDNQLPLMASSGQDRGLTRRDVEEKPEGIYAHFGATPLPYFNIPDPQSTRTKSEMIFCTTRTIKPETYIRTVPSEDPDVPPKTMLSFRHELEPGMDCLQRNRTATRDTTDHVITWSCADDIMDPDSVDAIELDKQGRGRETGNGEYVRNLKIGDVVTVWAKARFGGWANTIEEVKIDVYWVV</sequence>
<dbReference type="STRING" id="1745343.A0A2J6PG18"/>